<dbReference type="GO" id="GO:0005506">
    <property type="term" value="F:iron ion binding"/>
    <property type="evidence" value="ECO:0007669"/>
    <property type="project" value="TreeGrafter"/>
</dbReference>
<dbReference type="Proteomes" id="UP000014227">
    <property type="component" value="Chromosome I"/>
</dbReference>
<evidence type="ECO:0000259" key="1">
    <source>
        <dbReference type="Pfam" id="PF01521"/>
    </source>
</evidence>
<organism evidence="2 3">
    <name type="scientific">Chthonomonas calidirosea (strain DSM 23976 / ICMP 18418 / T49)</name>
    <dbReference type="NCBI Taxonomy" id="1303518"/>
    <lineage>
        <taxon>Bacteria</taxon>
        <taxon>Bacillati</taxon>
        <taxon>Armatimonadota</taxon>
        <taxon>Chthonomonadia</taxon>
        <taxon>Chthonomonadales</taxon>
        <taxon>Chthonomonadaceae</taxon>
        <taxon>Chthonomonas</taxon>
    </lineage>
</organism>
<reference evidence="3" key="1">
    <citation type="submission" date="2013-03" db="EMBL/GenBank/DDBJ databases">
        <title>Genome sequence of Chthonomonas calidirosea, the first sequenced genome from the Armatimonadetes phylum (formally candidate division OP10).</title>
        <authorList>
            <person name="Lee K.C.Y."/>
            <person name="Morgan X.C."/>
            <person name="Dunfield P.F."/>
            <person name="Tamas I."/>
            <person name="Houghton K.M."/>
            <person name="Vyssotski M."/>
            <person name="Ryan J.L.J."/>
            <person name="Lagutin K."/>
            <person name="McDonald I.R."/>
            <person name="Stott M.B."/>
        </authorList>
    </citation>
    <scope>NUCLEOTIDE SEQUENCE [LARGE SCALE GENOMIC DNA]</scope>
    <source>
        <strain evidence="3">DSM 23976 / ICMP 18418 / T49</strain>
    </source>
</reference>
<proteinExistence type="predicted"/>
<dbReference type="PANTHER" id="PTHR43011:SF1">
    <property type="entry name" value="IRON-SULFUR CLUSTER ASSEMBLY 2 HOMOLOG, MITOCHONDRIAL"/>
    <property type="match status" value="1"/>
</dbReference>
<sequence>MSEVVLNRPIVHLTPAAVARVKALIAKQGDPDLGLRLGVKGGGCSGLSYTMSLDKTPTERDYVYEVEGIRVMIDKRSARFLEGASLDYNMLNLLEGGWKWSNPNAQRSCGCGTSFAPKEVQ</sequence>
<dbReference type="HOGENOM" id="CLU_069054_5_2_0"/>
<name>S0ESZ7_CHTCT</name>
<gene>
    <name evidence="2" type="ORF">CCALI_00603</name>
</gene>
<evidence type="ECO:0000313" key="2">
    <source>
        <dbReference type="EMBL" id="CCW34429.1"/>
    </source>
</evidence>
<dbReference type="GO" id="GO:0016226">
    <property type="term" value="P:iron-sulfur cluster assembly"/>
    <property type="evidence" value="ECO:0007669"/>
    <property type="project" value="InterPro"/>
</dbReference>
<dbReference type="GO" id="GO:0051539">
    <property type="term" value="F:4 iron, 4 sulfur cluster binding"/>
    <property type="evidence" value="ECO:0007669"/>
    <property type="project" value="TreeGrafter"/>
</dbReference>
<accession>S0ESZ7</accession>
<protein>
    <submittedName>
        <fullName evidence="2">Iron-sulfur cluster assembly accessory protein</fullName>
    </submittedName>
</protein>
<dbReference type="InterPro" id="IPR016092">
    <property type="entry name" value="ATAP"/>
</dbReference>
<dbReference type="Gene3D" id="2.60.300.12">
    <property type="entry name" value="HesB-like domain"/>
    <property type="match status" value="1"/>
</dbReference>
<dbReference type="OrthoDB" id="9801228at2"/>
<dbReference type="eggNOG" id="COG0316">
    <property type="taxonomic scope" value="Bacteria"/>
</dbReference>
<dbReference type="InterPro" id="IPR000361">
    <property type="entry name" value="ATAP_core_dom"/>
</dbReference>
<dbReference type="AlphaFoldDB" id="S0ESZ7"/>
<dbReference type="NCBIfam" id="TIGR00049">
    <property type="entry name" value="iron-sulfur cluster assembly accessory protein"/>
    <property type="match status" value="1"/>
</dbReference>
<dbReference type="InterPro" id="IPR035903">
    <property type="entry name" value="HesB-like_dom_sf"/>
</dbReference>
<dbReference type="GO" id="GO:0051537">
    <property type="term" value="F:2 iron, 2 sulfur cluster binding"/>
    <property type="evidence" value="ECO:0007669"/>
    <property type="project" value="TreeGrafter"/>
</dbReference>
<dbReference type="KEGG" id="ccz:CCALI_00603"/>
<dbReference type="Pfam" id="PF01521">
    <property type="entry name" value="Fe-S_biosyn"/>
    <property type="match status" value="1"/>
</dbReference>
<dbReference type="InParanoid" id="S0ESZ7"/>
<dbReference type="PANTHER" id="PTHR43011">
    <property type="entry name" value="IRON-SULFUR CLUSTER ASSEMBLY 2 HOMOLOG, MITOCHONDRIAL"/>
    <property type="match status" value="1"/>
</dbReference>
<dbReference type="STRING" id="454171.CP488_00551"/>
<keyword evidence="3" id="KW-1185">Reference proteome</keyword>
<dbReference type="SUPFAM" id="SSF89360">
    <property type="entry name" value="HesB-like domain"/>
    <property type="match status" value="1"/>
</dbReference>
<dbReference type="EMBL" id="HF951689">
    <property type="protein sequence ID" value="CCW34429.1"/>
    <property type="molecule type" value="Genomic_DNA"/>
</dbReference>
<dbReference type="PATRIC" id="fig|1303518.3.peg.606"/>
<feature type="domain" description="Core" evidence="1">
    <location>
        <begin position="11"/>
        <end position="112"/>
    </location>
</feature>
<evidence type="ECO:0000313" key="3">
    <source>
        <dbReference type="Proteomes" id="UP000014227"/>
    </source>
</evidence>
<dbReference type="RefSeq" id="WP_016481991.1">
    <property type="nucleotide sequence ID" value="NC_021487.1"/>
</dbReference>